<dbReference type="GO" id="GO:0005886">
    <property type="term" value="C:plasma membrane"/>
    <property type="evidence" value="ECO:0007669"/>
    <property type="project" value="UniProtKB-SubCell"/>
</dbReference>
<keyword evidence="5 6" id="KW-0472">Membrane</keyword>
<comment type="subcellular location">
    <subcellularLocation>
        <location evidence="1">Cell membrane</location>
        <topology evidence="1">Multi-pass membrane protein</topology>
    </subcellularLocation>
</comment>
<feature type="transmembrane region" description="Helical" evidence="6">
    <location>
        <begin position="12"/>
        <end position="35"/>
    </location>
</feature>
<keyword evidence="4 6" id="KW-1133">Transmembrane helix</keyword>
<evidence type="ECO:0000256" key="3">
    <source>
        <dbReference type="ARBA" id="ARBA00022692"/>
    </source>
</evidence>
<feature type="transmembrane region" description="Helical" evidence="6">
    <location>
        <begin position="325"/>
        <end position="349"/>
    </location>
</feature>
<feature type="transmembrane region" description="Helical" evidence="6">
    <location>
        <begin position="288"/>
        <end position="313"/>
    </location>
</feature>
<gene>
    <name evidence="7" type="ORF">BKA02_002013</name>
</gene>
<evidence type="ECO:0000256" key="2">
    <source>
        <dbReference type="ARBA" id="ARBA00022475"/>
    </source>
</evidence>
<feature type="transmembrane region" description="Helical" evidence="6">
    <location>
        <begin position="248"/>
        <end position="276"/>
    </location>
</feature>
<keyword evidence="3 6" id="KW-0812">Transmembrane</keyword>
<feature type="transmembrane region" description="Helical" evidence="6">
    <location>
        <begin position="213"/>
        <end position="236"/>
    </location>
</feature>
<evidence type="ECO:0000313" key="8">
    <source>
        <dbReference type="Proteomes" id="UP000552045"/>
    </source>
</evidence>
<sequence>MTSSHTASAGLRWILLATAVAGAFGYVVQLLAPAFLSNSSYVSFSVTWSAVYLCVATMSGVQQEVSRAARPSTDHPPNTVLRRFTVGASIVVVGASIVLGLVLGATTVPINGFALALVLGIGLIGYLMTAVLGGVFYGLHLWRDAALLTVTDAALRVLLLGAALVLGLPPIWLACGIAFPFGLAFLLLWIVTRRRVVGRFALDVSLPALSRNIMSTVGAAACTGAMISGLPLIIGITAAQEPATSLGAIMLAITLSRAPIVVPVLALQSFLISAVFRDRKHDPSRRVLGVLGLAILVILALAALAAAAGPWLISVLSAGKYTIDAVTMAIILVSAGLVALLSITGAALVARRQHSRNILGWAIAAALTVVGLLMPWDFALRVNVALTVPALLGLIVHVAGLLHRSVGGVPGSRNALG</sequence>
<dbReference type="AlphaFoldDB" id="A0A7Y9EVY4"/>
<feature type="transmembrane region" description="Helical" evidence="6">
    <location>
        <begin position="358"/>
        <end position="376"/>
    </location>
</feature>
<dbReference type="InterPro" id="IPR050833">
    <property type="entry name" value="Poly_Biosynth_Transport"/>
</dbReference>
<feature type="transmembrane region" description="Helical" evidence="6">
    <location>
        <begin position="171"/>
        <end position="192"/>
    </location>
</feature>
<comment type="caution">
    <text evidence="7">The sequence shown here is derived from an EMBL/GenBank/DDBJ whole genome shotgun (WGS) entry which is preliminary data.</text>
</comment>
<evidence type="ECO:0000256" key="1">
    <source>
        <dbReference type="ARBA" id="ARBA00004651"/>
    </source>
</evidence>
<dbReference type="EMBL" id="JACCBH010000001">
    <property type="protein sequence ID" value="NYD54958.1"/>
    <property type="molecule type" value="Genomic_DNA"/>
</dbReference>
<keyword evidence="2" id="KW-1003">Cell membrane</keyword>
<dbReference type="Proteomes" id="UP000552045">
    <property type="component" value="Unassembled WGS sequence"/>
</dbReference>
<dbReference type="PANTHER" id="PTHR30250:SF11">
    <property type="entry name" value="O-ANTIGEN TRANSPORTER-RELATED"/>
    <property type="match status" value="1"/>
</dbReference>
<protein>
    <submittedName>
        <fullName evidence="7">O-antigen/teichoic acid export membrane protein</fullName>
    </submittedName>
</protein>
<feature type="transmembrane region" description="Helical" evidence="6">
    <location>
        <begin position="112"/>
        <end position="139"/>
    </location>
</feature>
<dbReference type="RefSeq" id="WP_179433693.1">
    <property type="nucleotide sequence ID" value="NZ_BAABLC010000002.1"/>
</dbReference>
<evidence type="ECO:0000256" key="5">
    <source>
        <dbReference type="ARBA" id="ARBA00023136"/>
    </source>
</evidence>
<dbReference type="PANTHER" id="PTHR30250">
    <property type="entry name" value="PST FAMILY PREDICTED COLANIC ACID TRANSPORTER"/>
    <property type="match status" value="1"/>
</dbReference>
<reference evidence="7 8" key="1">
    <citation type="submission" date="2020-07" db="EMBL/GenBank/DDBJ databases">
        <title>Sequencing the genomes of 1000 actinobacteria strains.</title>
        <authorList>
            <person name="Klenk H.-P."/>
        </authorList>
    </citation>
    <scope>NUCLEOTIDE SEQUENCE [LARGE SCALE GENOMIC DNA]</scope>
    <source>
        <strain evidence="7 8">DSM 22185</strain>
    </source>
</reference>
<name>A0A7Y9EVY4_9MICO</name>
<feature type="transmembrane region" description="Helical" evidence="6">
    <location>
        <begin position="81"/>
        <end position="106"/>
    </location>
</feature>
<evidence type="ECO:0000256" key="6">
    <source>
        <dbReference type="SAM" id="Phobius"/>
    </source>
</evidence>
<evidence type="ECO:0000256" key="4">
    <source>
        <dbReference type="ARBA" id="ARBA00022989"/>
    </source>
</evidence>
<keyword evidence="8" id="KW-1185">Reference proteome</keyword>
<feature type="transmembrane region" description="Helical" evidence="6">
    <location>
        <begin position="382"/>
        <end position="403"/>
    </location>
</feature>
<evidence type="ECO:0000313" key="7">
    <source>
        <dbReference type="EMBL" id="NYD54958.1"/>
    </source>
</evidence>
<accession>A0A7Y9EVY4</accession>
<proteinExistence type="predicted"/>
<organism evidence="7 8">
    <name type="scientific">Microbacterium pseudoresistens</name>
    <dbReference type="NCBI Taxonomy" id="640634"/>
    <lineage>
        <taxon>Bacteria</taxon>
        <taxon>Bacillati</taxon>
        <taxon>Actinomycetota</taxon>
        <taxon>Actinomycetes</taxon>
        <taxon>Micrococcales</taxon>
        <taxon>Microbacteriaceae</taxon>
        <taxon>Microbacterium</taxon>
    </lineage>
</organism>